<keyword evidence="9 10" id="KW-0234">DNA repair</keyword>
<name>E4MUK6_CAPOC</name>
<dbReference type="Gene3D" id="3.40.50.300">
    <property type="entry name" value="P-loop containing nucleotide triphosphate hydrolases"/>
    <property type="match status" value="1"/>
</dbReference>
<evidence type="ECO:0000256" key="5">
    <source>
        <dbReference type="ARBA" id="ARBA00022705"/>
    </source>
</evidence>
<comment type="function">
    <text evidence="9 10">The RecF protein is involved in DNA metabolism; it is required for DNA replication and normal SOS inducibility. RecF binds preferentially to single-stranded, linear DNA. It also seems to bind ATP.</text>
</comment>
<evidence type="ECO:0000256" key="1">
    <source>
        <dbReference type="ARBA" id="ARBA00004496"/>
    </source>
</evidence>
<evidence type="ECO:0000256" key="3">
    <source>
        <dbReference type="ARBA" id="ARBA00020170"/>
    </source>
</evidence>
<organism evidence="12 13">
    <name type="scientific">Capnocytophaga ochracea F0287</name>
    <dbReference type="NCBI Taxonomy" id="873517"/>
    <lineage>
        <taxon>Bacteria</taxon>
        <taxon>Pseudomonadati</taxon>
        <taxon>Bacteroidota</taxon>
        <taxon>Flavobacteriia</taxon>
        <taxon>Flavobacteriales</taxon>
        <taxon>Flavobacteriaceae</taxon>
        <taxon>Capnocytophaga</taxon>
    </lineage>
</organism>
<keyword evidence="7 9" id="KW-0067">ATP-binding</keyword>
<dbReference type="Gene3D" id="1.20.1050.90">
    <property type="entry name" value="RecF/RecN/SMC, N-terminal domain"/>
    <property type="match status" value="1"/>
</dbReference>
<dbReference type="GO" id="GO:0005524">
    <property type="term" value="F:ATP binding"/>
    <property type="evidence" value="ECO:0007669"/>
    <property type="project" value="UniProtKB-UniRule"/>
</dbReference>
<dbReference type="SUPFAM" id="SSF52540">
    <property type="entry name" value="P-loop containing nucleoside triphosphate hydrolases"/>
    <property type="match status" value="1"/>
</dbReference>
<dbReference type="InterPro" id="IPR018078">
    <property type="entry name" value="DNA-binding_RecF_CS"/>
</dbReference>
<keyword evidence="4 9" id="KW-0963">Cytoplasm</keyword>
<gene>
    <name evidence="9 12" type="primary">recF</name>
    <name evidence="12" type="ORF">HMPREF1977_2066</name>
</gene>
<evidence type="ECO:0000313" key="13">
    <source>
        <dbReference type="Proteomes" id="UP000005391"/>
    </source>
</evidence>
<keyword evidence="5 9" id="KW-0235">DNA replication</keyword>
<evidence type="ECO:0000256" key="7">
    <source>
        <dbReference type="ARBA" id="ARBA00022840"/>
    </source>
</evidence>
<dbReference type="InterPro" id="IPR042174">
    <property type="entry name" value="RecF_2"/>
</dbReference>
<sequence>MMFLKQISVVNYKNILSQAYVFSPTINCFVGDNGVGKTNLLDAIYHLGMAKSYFTTSAVQNVRHGEEFYLIEGQFRQEEREEQIVCSLKKGQKKVMKHNGKAYERLADHIGKYPMVLISPSDRDLIVEGSETRRKFLDSVISQTDRAYLELLLRYNRTLLQRNTLLKQMAEGGVFSLETLHIYDEQLAPLGQHIYEKRRAFMKEFLPIFSEQYAYISGGKERVSLQYDSSLHQSDLATQLAENTERDRSAQYTTAGIHKDDLLFEIEGYPMKKYGSQGQQKSFLIALKLSQFEVLKQSLGITPIVLLDDIFDKLDDTRVTQLVQLVTQKHFGQLFITDTHSQRTEDVVKQTGLAYEMIQIGKRCEPQELVRGKK</sequence>
<dbReference type="InterPro" id="IPR027417">
    <property type="entry name" value="P-loop_NTPase"/>
</dbReference>
<feature type="binding site" evidence="9">
    <location>
        <begin position="31"/>
        <end position="38"/>
    </location>
    <ligand>
        <name>ATP</name>
        <dbReference type="ChEBI" id="CHEBI:30616"/>
    </ligand>
</feature>
<dbReference type="GO" id="GO:0006302">
    <property type="term" value="P:double-strand break repair"/>
    <property type="evidence" value="ECO:0007669"/>
    <property type="project" value="TreeGrafter"/>
</dbReference>
<evidence type="ECO:0000256" key="8">
    <source>
        <dbReference type="ARBA" id="ARBA00023125"/>
    </source>
</evidence>
<dbReference type="Pfam" id="PF02463">
    <property type="entry name" value="SMC_N"/>
    <property type="match status" value="1"/>
</dbReference>
<dbReference type="InterPro" id="IPR003395">
    <property type="entry name" value="RecF/RecN/SMC_N"/>
</dbReference>
<dbReference type="GO" id="GO:0006260">
    <property type="term" value="P:DNA replication"/>
    <property type="evidence" value="ECO:0007669"/>
    <property type="project" value="UniProtKB-UniRule"/>
</dbReference>
<dbReference type="PROSITE" id="PS00618">
    <property type="entry name" value="RECF_2"/>
    <property type="match status" value="1"/>
</dbReference>
<dbReference type="GO" id="GO:0003697">
    <property type="term" value="F:single-stranded DNA binding"/>
    <property type="evidence" value="ECO:0007669"/>
    <property type="project" value="UniProtKB-UniRule"/>
</dbReference>
<dbReference type="GO" id="GO:0000731">
    <property type="term" value="P:DNA synthesis involved in DNA repair"/>
    <property type="evidence" value="ECO:0007669"/>
    <property type="project" value="TreeGrafter"/>
</dbReference>
<dbReference type="PANTHER" id="PTHR32182:SF0">
    <property type="entry name" value="DNA REPLICATION AND REPAIR PROTEIN RECF"/>
    <property type="match status" value="1"/>
</dbReference>
<dbReference type="InterPro" id="IPR001238">
    <property type="entry name" value="DNA-binding_RecF"/>
</dbReference>
<dbReference type="HOGENOM" id="CLU_040267_0_1_10"/>
<evidence type="ECO:0000256" key="10">
    <source>
        <dbReference type="RuleBase" id="RU000578"/>
    </source>
</evidence>
<comment type="subcellular location">
    <subcellularLocation>
        <location evidence="1 9 10">Cytoplasm</location>
    </subcellularLocation>
</comment>
<dbReference type="EMBL" id="AEOH01000046">
    <property type="protein sequence ID" value="EFS96746.1"/>
    <property type="molecule type" value="Genomic_DNA"/>
</dbReference>
<dbReference type="PANTHER" id="PTHR32182">
    <property type="entry name" value="DNA REPLICATION AND REPAIR PROTEIN RECF"/>
    <property type="match status" value="1"/>
</dbReference>
<comment type="similarity">
    <text evidence="2 9 10">Belongs to the RecF family.</text>
</comment>
<dbReference type="Proteomes" id="UP000005391">
    <property type="component" value="Unassembled WGS sequence"/>
</dbReference>
<accession>E4MUK6</accession>
<keyword evidence="9 10" id="KW-0742">SOS response</keyword>
<comment type="caution">
    <text evidence="12">The sequence shown here is derived from an EMBL/GenBank/DDBJ whole genome shotgun (WGS) entry which is preliminary data.</text>
</comment>
<keyword evidence="8 9" id="KW-0238">DNA-binding</keyword>
<evidence type="ECO:0000256" key="4">
    <source>
        <dbReference type="ARBA" id="ARBA00022490"/>
    </source>
</evidence>
<evidence type="ECO:0000256" key="9">
    <source>
        <dbReference type="HAMAP-Rule" id="MF_00365"/>
    </source>
</evidence>
<dbReference type="HAMAP" id="MF_00365">
    <property type="entry name" value="RecF"/>
    <property type="match status" value="1"/>
</dbReference>
<proteinExistence type="inferred from homology"/>
<dbReference type="GO" id="GO:0005737">
    <property type="term" value="C:cytoplasm"/>
    <property type="evidence" value="ECO:0007669"/>
    <property type="project" value="UniProtKB-SubCell"/>
</dbReference>
<evidence type="ECO:0000256" key="2">
    <source>
        <dbReference type="ARBA" id="ARBA00008016"/>
    </source>
</evidence>
<dbReference type="PROSITE" id="PS00617">
    <property type="entry name" value="RECF_1"/>
    <property type="match status" value="1"/>
</dbReference>
<evidence type="ECO:0000259" key="11">
    <source>
        <dbReference type="Pfam" id="PF02463"/>
    </source>
</evidence>
<evidence type="ECO:0000256" key="6">
    <source>
        <dbReference type="ARBA" id="ARBA00022741"/>
    </source>
</evidence>
<dbReference type="NCBIfam" id="TIGR00611">
    <property type="entry name" value="recf"/>
    <property type="match status" value="1"/>
</dbReference>
<reference evidence="12 13" key="1">
    <citation type="submission" date="2010-10" db="EMBL/GenBank/DDBJ databases">
        <authorList>
            <person name="Muzny D."/>
            <person name="Qin X."/>
            <person name="Deng J."/>
            <person name="Jiang H."/>
            <person name="Liu Y."/>
            <person name="Qu J."/>
            <person name="Song X.-Z."/>
            <person name="Zhang L."/>
            <person name="Thornton R."/>
            <person name="Coyle M."/>
            <person name="Francisco L."/>
            <person name="Jackson L."/>
            <person name="Javaid M."/>
            <person name="Korchina V."/>
            <person name="Kovar C."/>
            <person name="Mata R."/>
            <person name="Mathew T."/>
            <person name="Ngo R."/>
            <person name="Nguyen L."/>
            <person name="Nguyen N."/>
            <person name="Okwuonu G."/>
            <person name="Ongeri F."/>
            <person name="Pham C."/>
            <person name="Simmons D."/>
            <person name="Wilczek-Boney K."/>
            <person name="Hale W."/>
            <person name="Jakkamsetti A."/>
            <person name="Pham P."/>
            <person name="Ruth R."/>
            <person name="San Lucas F."/>
            <person name="Warren J."/>
            <person name="Zhang J."/>
            <person name="Zhao Z."/>
            <person name="Zhou C."/>
            <person name="Zhu D."/>
            <person name="Lee S."/>
            <person name="Bess C."/>
            <person name="Blankenburg K."/>
            <person name="Forbes L."/>
            <person name="Fu Q."/>
            <person name="Gubbala S."/>
            <person name="Hirani K."/>
            <person name="Jayaseelan J.C."/>
            <person name="Lara F."/>
            <person name="Munidasa M."/>
            <person name="Palculict T."/>
            <person name="Patil S."/>
            <person name="Pu L.-L."/>
            <person name="Saada N."/>
            <person name="Tang L."/>
            <person name="Weissenberger G."/>
            <person name="Zhu Y."/>
            <person name="Hemphill L."/>
            <person name="Shang Y."/>
            <person name="Youmans B."/>
            <person name="Ayvaz T."/>
            <person name="Ross M."/>
            <person name="Santibanez J."/>
            <person name="Aqrawi P."/>
            <person name="Gross S."/>
            <person name="Joshi V."/>
            <person name="Fowler G."/>
            <person name="Nazareth L."/>
            <person name="Reid J."/>
            <person name="Worley K."/>
            <person name="Petrosino J."/>
            <person name="Highlander S."/>
            <person name="Gibbs R."/>
        </authorList>
    </citation>
    <scope>NUCLEOTIDE SEQUENCE [LARGE SCALE GENOMIC DNA]</scope>
    <source>
        <strain evidence="12 13">F0287</strain>
    </source>
</reference>
<evidence type="ECO:0000313" key="12">
    <source>
        <dbReference type="EMBL" id="EFS96746.1"/>
    </source>
</evidence>
<dbReference type="eggNOG" id="COG1195">
    <property type="taxonomic scope" value="Bacteria"/>
</dbReference>
<protein>
    <recommendedName>
        <fullName evidence="3 9">DNA replication and repair protein RecF</fullName>
    </recommendedName>
</protein>
<feature type="domain" description="RecF/RecN/SMC N-terminal" evidence="11">
    <location>
        <begin position="3"/>
        <end position="353"/>
    </location>
</feature>
<keyword evidence="6 9" id="KW-0547">Nucleotide-binding</keyword>
<keyword evidence="9 10" id="KW-0227">DNA damage</keyword>
<dbReference type="GO" id="GO:0009432">
    <property type="term" value="P:SOS response"/>
    <property type="evidence" value="ECO:0007669"/>
    <property type="project" value="UniProtKB-UniRule"/>
</dbReference>
<dbReference type="AlphaFoldDB" id="E4MUK6"/>